<sequence length="220" mass="24944">MTNDQQGLIAVPNSKISQTKIPFLAFICMQIVQLLIFILSASNGMSFFSLMVNLIFSISLFFFCQRYFGRQLVGLSWKFNFSNPTELFWSHEIEPDPFVPTKMNSNVFWVGIAGSTFFWLIASLFLIFSHVSKGWLAPFVGFLIFAINCVNLMIFFKIQRIATKLSADAVRTVLLGKSEFPDAEEFSSSSETGEDEERKKAADPVHEKNEENSNSENSQN</sequence>
<comment type="subcellular location">
    <subcellularLocation>
        <location evidence="1 6">Membrane</location>
        <topology evidence="1 6">Multi-pass membrane protein</topology>
    </subcellularLocation>
</comment>
<evidence type="ECO:0000256" key="3">
    <source>
        <dbReference type="ARBA" id="ARBA00022692"/>
    </source>
</evidence>
<comment type="similarity">
    <text evidence="2 6">Belongs to the TVP23 family.</text>
</comment>
<evidence type="ECO:0000256" key="5">
    <source>
        <dbReference type="ARBA" id="ARBA00023136"/>
    </source>
</evidence>
<keyword evidence="4 6" id="KW-1133">Transmembrane helix</keyword>
<evidence type="ECO:0000256" key="1">
    <source>
        <dbReference type="ARBA" id="ARBA00004141"/>
    </source>
</evidence>
<accession>A0A1J4KWU4</accession>
<dbReference type="GO" id="GO:0009306">
    <property type="term" value="P:protein secretion"/>
    <property type="evidence" value="ECO:0007669"/>
    <property type="project" value="TreeGrafter"/>
</dbReference>
<feature type="transmembrane region" description="Helical" evidence="6">
    <location>
        <begin position="107"/>
        <end position="129"/>
    </location>
</feature>
<evidence type="ECO:0000256" key="2">
    <source>
        <dbReference type="ARBA" id="ARBA00005467"/>
    </source>
</evidence>
<dbReference type="GO" id="GO:0000139">
    <property type="term" value="C:Golgi membrane"/>
    <property type="evidence" value="ECO:0007669"/>
    <property type="project" value="TreeGrafter"/>
</dbReference>
<evidence type="ECO:0000313" key="9">
    <source>
        <dbReference type="Proteomes" id="UP000179807"/>
    </source>
</evidence>
<organism evidence="8 9">
    <name type="scientific">Tritrichomonas foetus</name>
    <dbReference type="NCBI Taxonomy" id="1144522"/>
    <lineage>
        <taxon>Eukaryota</taxon>
        <taxon>Metamonada</taxon>
        <taxon>Parabasalia</taxon>
        <taxon>Tritrichomonadida</taxon>
        <taxon>Tritrichomonadidae</taxon>
        <taxon>Tritrichomonas</taxon>
    </lineage>
</organism>
<dbReference type="GeneID" id="94848945"/>
<keyword evidence="3 6" id="KW-0812">Transmembrane</keyword>
<evidence type="ECO:0000256" key="6">
    <source>
        <dbReference type="RuleBase" id="RU361206"/>
    </source>
</evidence>
<evidence type="ECO:0000256" key="4">
    <source>
        <dbReference type="ARBA" id="ARBA00022989"/>
    </source>
</evidence>
<dbReference type="PANTHER" id="PTHR13019:SF7">
    <property type="entry name" value="GOLGI APPARATUS MEMBRANE PROTEIN TVP23"/>
    <property type="match status" value="1"/>
</dbReference>
<protein>
    <recommendedName>
        <fullName evidence="6">Golgi apparatus membrane protein TVP23 homolog</fullName>
    </recommendedName>
</protein>
<proteinExistence type="inferred from homology"/>
<feature type="region of interest" description="Disordered" evidence="7">
    <location>
        <begin position="181"/>
        <end position="220"/>
    </location>
</feature>
<dbReference type="GO" id="GO:0016192">
    <property type="term" value="P:vesicle-mediated transport"/>
    <property type="evidence" value="ECO:0007669"/>
    <property type="project" value="TreeGrafter"/>
</dbReference>
<dbReference type="Proteomes" id="UP000179807">
    <property type="component" value="Unassembled WGS sequence"/>
</dbReference>
<dbReference type="InterPro" id="IPR008564">
    <property type="entry name" value="TVP23-like"/>
</dbReference>
<feature type="transmembrane region" description="Helical" evidence="6">
    <location>
        <begin position="135"/>
        <end position="156"/>
    </location>
</feature>
<keyword evidence="5 6" id="KW-0472">Membrane</keyword>
<reference evidence="8" key="1">
    <citation type="submission" date="2016-10" db="EMBL/GenBank/DDBJ databases">
        <authorList>
            <person name="Benchimol M."/>
            <person name="Almeida L.G."/>
            <person name="Vasconcelos A.T."/>
            <person name="Perreira-Neves A."/>
            <person name="Rosa I.A."/>
            <person name="Tasca T."/>
            <person name="Bogo M.R."/>
            <person name="de Souza W."/>
        </authorList>
    </citation>
    <scope>NUCLEOTIDE SEQUENCE [LARGE SCALE GENOMIC DNA]</scope>
    <source>
        <strain evidence="8">K</strain>
    </source>
</reference>
<dbReference type="Pfam" id="PF05832">
    <property type="entry name" value="DUF846"/>
    <property type="match status" value="1"/>
</dbReference>
<feature type="compositionally biased region" description="Basic and acidic residues" evidence="7">
    <location>
        <begin position="196"/>
        <end position="211"/>
    </location>
</feature>
<dbReference type="AlphaFoldDB" id="A0A1J4KWU4"/>
<evidence type="ECO:0000256" key="7">
    <source>
        <dbReference type="SAM" id="MobiDB-lite"/>
    </source>
</evidence>
<evidence type="ECO:0000313" key="8">
    <source>
        <dbReference type="EMBL" id="OHT15761.1"/>
    </source>
</evidence>
<keyword evidence="9" id="KW-1185">Reference proteome</keyword>
<gene>
    <name evidence="8" type="ORF">TRFO_42297</name>
</gene>
<dbReference type="RefSeq" id="XP_068368897.1">
    <property type="nucleotide sequence ID" value="XM_068514241.1"/>
</dbReference>
<dbReference type="EMBL" id="MLAK01000187">
    <property type="protein sequence ID" value="OHT15761.1"/>
    <property type="molecule type" value="Genomic_DNA"/>
</dbReference>
<dbReference type="VEuPathDB" id="TrichDB:TRFO_42297"/>
<feature type="transmembrane region" description="Helical" evidence="6">
    <location>
        <begin position="47"/>
        <end position="68"/>
    </location>
</feature>
<name>A0A1J4KWU4_9EUKA</name>
<dbReference type="PANTHER" id="PTHR13019">
    <property type="entry name" value="GOLGI APPARATUS MEMBRANE PROTEIN TVP23"/>
    <property type="match status" value="1"/>
</dbReference>
<feature type="transmembrane region" description="Helical" evidence="6">
    <location>
        <begin position="21"/>
        <end position="41"/>
    </location>
</feature>
<comment type="caution">
    <text evidence="8">The sequence shown here is derived from an EMBL/GenBank/DDBJ whole genome shotgun (WGS) entry which is preliminary data.</text>
</comment>